<dbReference type="InterPro" id="IPR017941">
    <property type="entry name" value="Rieske_2Fe-2S"/>
</dbReference>
<evidence type="ECO:0000256" key="2">
    <source>
        <dbReference type="ARBA" id="ARBA00004370"/>
    </source>
</evidence>
<dbReference type="GO" id="GO:0008203">
    <property type="term" value="P:cholesterol metabolic process"/>
    <property type="evidence" value="ECO:0007669"/>
    <property type="project" value="InterPro"/>
</dbReference>
<evidence type="ECO:0000313" key="18">
    <source>
        <dbReference type="EMBL" id="TXS96158.1"/>
    </source>
</evidence>
<keyword evidence="9" id="KW-0408">Iron</keyword>
<evidence type="ECO:0000256" key="3">
    <source>
        <dbReference type="ARBA" id="ARBA00004972"/>
    </source>
</evidence>
<sequence length="331" mass="37354">MSKRYKYPIPYGWYQVAYSKDLAPGESRPLRYFGEDLVIFRGEEGAVQVLDAYCPHMGAHLGYGIHKSKGTGGGCVKGNTITCPFHGWVFDMDGKVAEIPYAKKIPPRAQDKEVLKKWPTVERNQVISVWYHPDGIDPLWEVERLPELDDENSGWTRIGENNCRKMVIPTVMQEIAENSVDFAHFIFVHQVKSTPQAETTYDGPMGHRMIKADMQTPRGIVEGGIESKNIGPGLGWVRFTGIAETLLLSHLTPVEDELIEVNYSFLQPLVDGKEPAAGGVQDAIIKDIWSQMEEDYVIWEHKIGRENPMLCDGDGPIAQFRRYYSQFYAGA</sequence>
<evidence type="ECO:0000256" key="1">
    <source>
        <dbReference type="ARBA" id="ARBA00001962"/>
    </source>
</evidence>
<comment type="pathway">
    <text evidence="12">Steroid hormone biosynthesis; dafachronic acid biosynthesis.</text>
</comment>
<evidence type="ECO:0000256" key="15">
    <source>
        <dbReference type="ARBA" id="ARBA00047853"/>
    </source>
</evidence>
<dbReference type="Pfam" id="PF00355">
    <property type="entry name" value="Rieske"/>
    <property type="match status" value="1"/>
</dbReference>
<proteinExistence type="inferred from homology"/>
<dbReference type="GO" id="GO:0016020">
    <property type="term" value="C:membrane"/>
    <property type="evidence" value="ECO:0007669"/>
    <property type="project" value="UniProtKB-SubCell"/>
</dbReference>
<keyword evidence="7" id="KW-1133">Transmembrane helix</keyword>
<comment type="subcellular location">
    <subcellularLocation>
        <location evidence="2">Membrane</location>
    </subcellularLocation>
</comment>
<evidence type="ECO:0000313" key="19">
    <source>
        <dbReference type="Proteomes" id="UP000321039"/>
    </source>
</evidence>
<evidence type="ECO:0000256" key="6">
    <source>
        <dbReference type="ARBA" id="ARBA00022723"/>
    </source>
</evidence>
<dbReference type="EC" id="1.14.19.21" evidence="14"/>
<evidence type="ECO:0000256" key="10">
    <source>
        <dbReference type="ARBA" id="ARBA00023014"/>
    </source>
</evidence>
<evidence type="ECO:0000256" key="4">
    <source>
        <dbReference type="ARBA" id="ARBA00022692"/>
    </source>
</evidence>
<comment type="similarity">
    <text evidence="13">Belongs to the cholesterol 7-desaturase family.</text>
</comment>
<feature type="domain" description="Rieske" evidence="17">
    <location>
        <begin position="14"/>
        <end position="129"/>
    </location>
</feature>
<keyword evidence="19" id="KW-1185">Reference proteome</keyword>
<dbReference type="InterPro" id="IPR045605">
    <property type="entry name" value="KshA-like_C"/>
</dbReference>
<dbReference type="AlphaFoldDB" id="A0A5C9A5R8"/>
<dbReference type="Gene3D" id="3.90.380.10">
    <property type="entry name" value="Naphthalene 1,2-dioxygenase Alpha Subunit, Chain A, domain 1"/>
    <property type="match status" value="1"/>
</dbReference>
<comment type="catalytic activity">
    <reaction evidence="16">
        <text>cholesterol + NADPH + O2 + H(+) = 7-dehydrocholesterol + NADP(+) + 2 H2O</text>
        <dbReference type="Rhea" id="RHEA:45024"/>
        <dbReference type="ChEBI" id="CHEBI:15377"/>
        <dbReference type="ChEBI" id="CHEBI:15378"/>
        <dbReference type="ChEBI" id="CHEBI:15379"/>
        <dbReference type="ChEBI" id="CHEBI:16113"/>
        <dbReference type="ChEBI" id="CHEBI:17759"/>
        <dbReference type="ChEBI" id="CHEBI:57783"/>
        <dbReference type="ChEBI" id="CHEBI:58349"/>
        <dbReference type="EC" id="1.14.19.21"/>
    </reaction>
    <physiologicalReaction direction="left-to-right" evidence="16">
        <dbReference type="Rhea" id="RHEA:45025"/>
    </physiologicalReaction>
</comment>
<dbReference type="InterPro" id="IPR050584">
    <property type="entry name" value="Cholesterol_7-desaturase"/>
</dbReference>
<comment type="catalytic activity">
    <reaction evidence="15">
        <text>cholesterol + NADH + O2 + H(+) = 7-dehydrocholesterol + NAD(+) + 2 H2O</text>
        <dbReference type="Rhea" id="RHEA:51644"/>
        <dbReference type="ChEBI" id="CHEBI:15377"/>
        <dbReference type="ChEBI" id="CHEBI:15378"/>
        <dbReference type="ChEBI" id="CHEBI:15379"/>
        <dbReference type="ChEBI" id="CHEBI:16113"/>
        <dbReference type="ChEBI" id="CHEBI:17759"/>
        <dbReference type="ChEBI" id="CHEBI:57540"/>
        <dbReference type="ChEBI" id="CHEBI:57945"/>
        <dbReference type="EC" id="1.14.19.21"/>
    </reaction>
    <physiologicalReaction direction="left-to-right" evidence="15">
        <dbReference type="Rhea" id="RHEA:51645"/>
    </physiologicalReaction>
</comment>
<dbReference type="PROSITE" id="PS51296">
    <property type="entry name" value="RIESKE"/>
    <property type="match status" value="1"/>
</dbReference>
<evidence type="ECO:0000256" key="14">
    <source>
        <dbReference type="ARBA" id="ARBA00026095"/>
    </source>
</evidence>
<accession>A0A5C9A5R8</accession>
<dbReference type="InterPro" id="IPR036922">
    <property type="entry name" value="Rieske_2Fe-2S_sf"/>
</dbReference>
<dbReference type="PANTHER" id="PTHR21266:SF32">
    <property type="entry name" value="CHOLESTEROL 7-DESATURASE NVD"/>
    <property type="match status" value="1"/>
</dbReference>
<keyword evidence="6" id="KW-0479">Metal-binding</keyword>
<comment type="cofactor">
    <cofactor evidence="1">
        <name>Fe cation</name>
        <dbReference type="ChEBI" id="CHEBI:24875"/>
    </cofactor>
</comment>
<keyword evidence="5" id="KW-0001">2Fe-2S</keyword>
<keyword evidence="11" id="KW-0472">Membrane</keyword>
<dbReference type="SUPFAM" id="SSF55961">
    <property type="entry name" value="Bet v1-like"/>
    <property type="match status" value="1"/>
</dbReference>
<evidence type="ECO:0000256" key="16">
    <source>
        <dbReference type="ARBA" id="ARBA00049548"/>
    </source>
</evidence>
<dbReference type="RefSeq" id="WP_148066428.1">
    <property type="nucleotide sequence ID" value="NZ_VRZA01000001.1"/>
</dbReference>
<dbReference type="GO" id="GO:0051537">
    <property type="term" value="F:2 iron, 2 sulfur cluster binding"/>
    <property type="evidence" value="ECO:0007669"/>
    <property type="project" value="UniProtKB-KW"/>
</dbReference>
<dbReference type="EMBL" id="VRZA01000001">
    <property type="protein sequence ID" value="TXS96158.1"/>
    <property type="molecule type" value="Genomic_DNA"/>
</dbReference>
<dbReference type="GO" id="GO:0046872">
    <property type="term" value="F:metal ion binding"/>
    <property type="evidence" value="ECO:0007669"/>
    <property type="project" value="UniProtKB-KW"/>
</dbReference>
<dbReference type="Gene3D" id="2.102.10.10">
    <property type="entry name" value="Rieske [2Fe-2S] iron-sulphur domain"/>
    <property type="match status" value="1"/>
</dbReference>
<comment type="caution">
    <text evidence="18">The sequence shown here is derived from an EMBL/GenBank/DDBJ whole genome shotgun (WGS) entry which is preliminary data.</text>
</comment>
<keyword evidence="10" id="KW-0411">Iron-sulfur</keyword>
<evidence type="ECO:0000256" key="5">
    <source>
        <dbReference type="ARBA" id="ARBA00022714"/>
    </source>
</evidence>
<evidence type="ECO:0000256" key="8">
    <source>
        <dbReference type="ARBA" id="ARBA00023002"/>
    </source>
</evidence>
<keyword evidence="4" id="KW-0812">Transmembrane</keyword>
<evidence type="ECO:0000256" key="7">
    <source>
        <dbReference type="ARBA" id="ARBA00022989"/>
    </source>
</evidence>
<dbReference type="Pfam" id="PF19298">
    <property type="entry name" value="KshA_C"/>
    <property type="match status" value="1"/>
</dbReference>
<organism evidence="18 19">
    <name type="scientific">Parahaliea maris</name>
    <dbReference type="NCBI Taxonomy" id="2716870"/>
    <lineage>
        <taxon>Bacteria</taxon>
        <taxon>Pseudomonadati</taxon>
        <taxon>Pseudomonadota</taxon>
        <taxon>Gammaproteobacteria</taxon>
        <taxon>Cellvibrionales</taxon>
        <taxon>Halieaceae</taxon>
        <taxon>Parahaliea</taxon>
    </lineage>
</organism>
<comment type="pathway">
    <text evidence="3">Hormone biosynthesis.</text>
</comment>
<evidence type="ECO:0000259" key="17">
    <source>
        <dbReference type="PROSITE" id="PS51296"/>
    </source>
</evidence>
<dbReference type="PANTHER" id="PTHR21266">
    <property type="entry name" value="IRON-SULFUR DOMAIN CONTAINING PROTEIN"/>
    <property type="match status" value="1"/>
</dbReference>
<evidence type="ECO:0000256" key="12">
    <source>
        <dbReference type="ARBA" id="ARBA00025712"/>
    </source>
</evidence>
<dbReference type="GO" id="GO:0005737">
    <property type="term" value="C:cytoplasm"/>
    <property type="evidence" value="ECO:0007669"/>
    <property type="project" value="TreeGrafter"/>
</dbReference>
<keyword evidence="8" id="KW-0560">Oxidoreductase</keyword>
<evidence type="ECO:0000256" key="13">
    <source>
        <dbReference type="ARBA" id="ARBA00025729"/>
    </source>
</evidence>
<name>A0A5C9A5R8_9GAMM</name>
<protein>
    <recommendedName>
        <fullName evidence="14">cholesterol 7-desaturase</fullName>
        <ecNumber evidence="14">1.14.19.21</ecNumber>
    </recommendedName>
</protein>
<evidence type="ECO:0000256" key="9">
    <source>
        <dbReference type="ARBA" id="ARBA00023004"/>
    </source>
</evidence>
<dbReference type="Proteomes" id="UP000321039">
    <property type="component" value="Unassembled WGS sequence"/>
</dbReference>
<evidence type="ECO:0000256" key="11">
    <source>
        <dbReference type="ARBA" id="ARBA00023136"/>
    </source>
</evidence>
<dbReference type="SUPFAM" id="SSF50022">
    <property type="entry name" value="ISP domain"/>
    <property type="match status" value="1"/>
</dbReference>
<gene>
    <name evidence="18" type="ORF">FV139_01240</name>
</gene>
<reference evidence="18 19" key="1">
    <citation type="submission" date="2019-08" db="EMBL/GenBank/DDBJ databases">
        <title>Parahaliea maris sp. nov., isolated from the surface seawater.</title>
        <authorList>
            <person name="Liu Y."/>
        </authorList>
    </citation>
    <scope>NUCLEOTIDE SEQUENCE [LARGE SCALE GENOMIC DNA]</scope>
    <source>
        <strain evidence="18 19">HSLHS9</strain>
    </source>
</reference>
<dbReference type="GO" id="GO:0170056">
    <property type="term" value="F:cholesterol 7-desaturase [NAD(P)H] activity"/>
    <property type="evidence" value="ECO:0007669"/>
    <property type="project" value="UniProtKB-EC"/>
</dbReference>